<keyword evidence="10" id="KW-1185">Reference proteome</keyword>
<feature type="transmembrane region" description="Helical" evidence="7">
    <location>
        <begin position="217"/>
        <end position="235"/>
    </location>
</feature>
<evidence type="ECO:0000256" key="7">
    <source>
        <dbReference type="SAM" id="Phobius"/>
    </source>
</evidence>
<proteinExistence type="inferred from homology"/>
<dbReference type="Pfam" id="PF07690">
    <property type="entry name" value="MFS_1"/>
    <property type="match status" value="1"/>
</dbReference>
<feature type="transmembrane region" description="Helical" evidence="7">
    <location>
        <begin position="26"/>
        <end position="52"/>
    </location>
</feature>
<evidence type="ECO:0000256" key="4">
    <source>
        <dbReference type="ARBA" id="ARBA00022989"/>
    </source>
</evidence>
<dbReference type="EMBL" id="BTRK01000005">
    <property type="protein sequence ID" value="GMR52327.1"/>
    <property type="molecule type" value="Genomic_DNA"/>
</dbReference>
<comment type="subcellular location">
    <subcellularLocation>
        <location evidence="1">Membrane</location>
        <topology evidence="1">Multi-pass membrane protein</topology>
    </subcellularLocation>
</comment>
<feature type="non-terminal residue" evidence="9">
    <location>
        <position position="1"/>
    </location>
</feature>
<dbReference type="PANTHER" id="PTHR23505:SF79">
    <property type="entry name" value="PROTEIN SPINSTER"/>
    <property type="match status" value="1"/>
</dbReference>
<accession>A0AAN5CYE9</accession>
<organism evidence="9 10">
    <name type="scientific">Pristionchus mayeri</name>
    <dbReference type="NCBI Taxonomy" id="1317129"/>
    <lineage>
        <taxon>Eukaryota</taxon>
        <taxon>Metazoa</taxon>
        <taxon>Ecdysozoa</taxon>
        <taxon>Nematoda</taxon>
        <taxon>Chromadorea</taxon>
        <taxon>Rhabditida</taxon>
        <taxon>Rhabditina</taxon>
        <taxon>Diplogasteromorpha</taxon>
        <taxon>Diplogasteroidea</taxon>
        <taxon>Neodiplogasteridae</taxon>
        <taxon>Pristionchus</taxon>
    </lineage>
</organism>
<dbReference type="InterPro" id="IPR044770">
    <property type="entry name" value="MFS_spinster-like"/>
</dbReference>
<feature type="transmembrane region" description="Helical" evidence="7">
    <location>
        <begin position="120"/>
        <end position="140"/>
    </location>
</feature>
<dbReference type="InterPro" id="IPR020846">
    <property type="entry name" value="MFS_dom"/>
</dbReference>
<evidence type="ECO:0000256" key="1">
    <source>
        <dbReference type="ARBA" id="ARBA00004141"/>
    </source>
</evidence>
<feature type="transmembrane region" description="Helical" evidence="7">
    <location>
        <begin position="58"/>
        <end position="78"/>
    </location>
</feature>
<dbReference type="Gene3D" id="1.20.1250.20">
    <property type="entry name" value="MFS general substrate transporter like domains"/>
    <property type="match status" value="1"/>
</dbReference>
<keyword evidence="5 7" id="KW-0472">Membrane</keyword>
<sequence>TASSTANTVSLAITWLTGDFFQRKKLFLTSVSIWIMCSLLSVLLGSHSFLIFVSFRSLSSSATAVLGVLAPVMLAEIFEDRALGIALMCASASDFLSTTVTGIFSSWILGSGFPWQSGLIAGPLMAIIPAFGILCSSLIFRKANICAQKWTIGRSFINAFGIFSIKSYTLLIIGMALGMFNFNSMMFWSPTMILNAWTAYPDSFVGLSYTAVMSLNSLAQMVGSLIGLPSFLWFAQ</sequence>
<dbReference type="PANTHER" id="PTHR23505">
    <property type="entry name" value="SPINSTER"/>
    <property type="match status" value="1"/>
</dbReference>
<dbReference type="SUPFAM" id="SSF103473">
    <property type="entry name" value="MFS general substrate transporter"/>
    <property type="match status" value="1"/>
</dbReference>
<feature type="non-terminal residue" evidence="9">
    <location>
        <position position="236"/>
    </location>
</feature>
<keyword evidence="2" id="KW-0813">Transport</keyword>
<dbReference type="GO" id="GO:0022857">
    <property type="term" value="F:transmembrane transporter activity"/>
    <property type="evidence" value="ECO:0007669"/>
    <property type="project" value="InterPro"/>
</dbReference>
<keyword evidence="4 7" id="KW-1133">Transmembrane helix</keyword>
<name>A0AAN5CYE9_9BILA</name>
<comment type="caution">
    <text evidence="9">The sequence shown here is derived from an EMBL/GenBank/DDBJ whole genome shotgun (WGS) entry which is preliminary data.</text>
</comment>
<keyword evidence="3 7" id="KW-0812">Transmembrane</keyword>
<comment type="similarity">
    <text evidence="6">Belongs to the major facilitator superfamily. Spinster (TC 2.A.1.49) family.</text>
</comment>
<feature type="domain" description="Major facilitator superfamily (MFS) profile" evidence="8">
    <location>
        <begin position="1"/>
        <end position="236"/>
    </location>
</feature>
<dbReference type="Proteomes" id="UP001328107">
    <property type="component" value="Unassembled WGS sequence"/>
</dbReference>
<reference evidence="10" key="1">
    <citation type="submission" date="2022-10" db="EMBL/GenBank/DDBJ databases">
        <title>Genome assembly of Pristionchus species.</title>
        <authorList>
            <person name="Yoshida K."/>
            <person name="Sommer R.J."/>
        </authorList>
    </citation>
    <scope>NUCLEOTIDE SEQUENCE [LARGE SCALE GENOMIC DNA]</scope>
    <source>
        <strain evidence="10">RS5460</strain>
    </source>
</reference>
<evidence type="ECO:0000256" key="3">
    <source>
        <dbReference type="ARBA" id="ARBA00022692"/>
    </source>
</evidence>
<dbReference type="GO" id="GO:0016020">
    <property type="term" value="C:membrane"/>
    <property type="evidence" value="ECO:0007669"/>
    <property type="project" value="UniProtKB-SubCell"/>
</dbReference>
<dbReference type="PROSITE" id="PS50850">
    <property type="entry name" value="MFS"/>
    <property type="match status" value="1"/>
</dbReference>
<evidence type="ECO:0000256" key="2">
    <source>
        <dbReference type="ARBA" id="ARBA00022448"/>
    </source>
</evidence>
<evidence type="ECO:0000256" key="6">
    <source>
        <dbReference type="ARBA" id="ARBA00024338"/>
    </source>
</evidence>
<evidence type="ECO:0000256" key="5">
    <source>
        <dbReference type="ARBA" id="ARBA00023136"/>
    </source>
</evidence>
<dbReference type="AlphaFoldDB" id="A0AAN5CYE9"/>
<dbReference type="InterPro" id="IPR036259">
    <property type="entry name" value="MFS_trans_sf"/>
</dbReference>
<feature type="transmembrane region" description="Helical" evidence="7">
    <location>
        <begin position="160"/>
        <end position="182"/>
    </location>
</feature>
<feature type="transmembrane region" description="Helical" evidence="7">
    <location>
        <begin position="85"/>
        <end position="108"/>
    </location>
</feature>
<protein>
    <recommendedName>
        <fullName evidence="8">Major facilitator superfamily (MFS) profile domain-containing protein</fullName>
    </recommendedName>
</protein>
<gene>
    <name evidence="9" type="ORF">PMAYCL1PPCAC_22522</name>
</gene>
<evidence type="ECO:0000313" key="9">
    <source>
        <dbReference type="EMBL" id="GMR52327.1"/>
    </source>
</evidence>
<dbReference type="InterPro" id="IPR011701">
    <property type="entry name" value="MFS"/>
</dbReference>
<evidence type="ECO:0000259" key="8">
    <source>
        <dbReference type="PROSITE" id="PS50850"/>
    </source>
</evidence>
<evidence type="ECO:0000313" key="10">
    <source>
        <dbReference type="Proteomes" id="UP001328107"/>
    </source>
</evidence>